<dbReference type="EMBL" id="CAVNYO010000044">
    <property type="protein sequence ID" value="CAK5263734.1"/>
    <property type="molecule type" value="Genomic_DNA"/>
</dbReference>
<proteinExistence type="predicted"/>
<evidence type="ECO:0000313" key="2">
    <source>
        <dbReference type="Proteomes" id="UP001295794"/>
    </source>
</evidence>
<sequence>RSHNVAHGCERRTGTGALRRAPQRRCRGPRRRCVGCSGCIGHLSIKSAHQRNSNPTSSSSLATLVATHTCCKTHLRGWSSPCQAPQKS</sequence>
<organism evidence="1 2">
    <name type="scientific">Mycena citricolor</name>
    <dbReference type="NCBI Taxonomy" id="2018698"/>
    <lineage>
        <taxon>Eukaryota</taxon>
        <taxon>Fungi</taxon>
        <taxon>Dikarya</taxon>
        <taxon>Basidiomycota</taxon>
        <taxon>Agaricomycotina</taxon>
        <taxon>Agaricomycetes</taxon>
        <taxon>Agaricomycetidae</taxon>
        <taxon>Agaricales</taxon>
        <taxon>Marasmiineae</taxon>
        <taxon>Mycenaceae</taxon>
        <taxon>Mycena</taxon>
    </lineage>
</organism>
<dbReference type="Proteomes" id="UP001295794">
    <property type="component" value="Unassembled WGS sequence"/>
</dbReference>
<protein>
    <submittedName>
        <fullName evidence="1">Uncharacterized protein</fullName>
    </submittedName>
</protein>
<feature type="non-terminal residue" evidence="1">
    <location>
        <position position="1"/>
    </location>
</feature>
<accession>A0AAD2GWT1</accession>
<name>A0AAD2GWT1_9AGAR</name>
<dbReference type="AlphaFoldDB" id="A0AAD2GWT1"/>
<reference evidence="1" key="1">
    <citation type="submission" date="2023-11" db="EMBL/GenBank/DDBJ databases">
        <authorList>
            <person name="De Vega J J."/>
            <person name="De Vega J J."/>
        </authorList>
    </citation>
    <scope>NUCLEOTIDE SEQUENCE</scope>
</reference>
<gene>
    <name evidence="1" type="ORF">MYCIT1_LOCUS3334</name>
</gene>
<comment type="caution">
    <text evidence="1">The sequence shown here is derived from an EMBL/GenBank/DDBJ whole genome shotgun (WGS) entry which is preliminary data.</text>
</comment>
<keyword evidence="2" id="KW-1185">Reference proteome</keyword>
<evidence type="ECO:0000313" key="1">
    <source>
        <dbReference type="EMBL" id="CAK5263734.1"/>
    </source>
</evidence>